<keyword evidence="7" id="KW-0131">Cell cycle</keyword>
<reference evidence="7" key="1">
    <citation type="journal article" date="2014" name="Int. J. Syst. Evol. Microbiol.">
        <title>Complete genome sequence of Corynebacterium casei LMG S-19264T (=DSM 44701T), isolated from a smear-ripened cheese.</title>
        <authorList>
            <consortium name="US DOE Joint Genome Institute (JGI-PGF)"/>
            <person name="Walter F."/>
            <person name="Albersmeier A."/>
            <person name="Kalinowski J."/>
            <person name="Ruckert C."/>
        </authorList>
    </citation>
    <scope>NUCLEOTIDE SEQUENCE</scope>
    <source>
        <strain evidence="7">JCM 3090</strain>
    </source>
</reference>
<comment type="caution">
    <text evidence="7">The sequence shown here is derived from an EMBL/GenBank/DDBJ whole genome shotgun (WGS) entry which is preliminary data.</text>
</comment>
<dbReference type="GO" id="GO:0003677">
    <property type="term" value="F:DNA binding"/>
    <property type="evidence" value="ECO:0007669"/>
    <property type="project" value="InterPro"/>
</dbReference>
<keyword evidence="5" id="KW-0812">Transmembrane</keyword>
<feature type="transmembrane region" description="Helical" evidence="5">
    <location>
        <begin position="29"/>
        <end position="48"/>
    </location>
</feature>
<feature type="binding site" evidence="3">
    <location>
        <begin position="271"/>
        <end position="278"/>
    </location>
    <ligand>
        <name>ATP</name>
        <dbReference type="ChEBI" id="CHEBI:30616"/>
    </ligand>
</feature>
<dbReference type="AlphaFoldDB" id="A0A8J3B2C7"/>
<evidence type="ECO:0000259" key="6">
    <source>
        <dbReference type="PROSITE" id="PS50901"/>
    </source>
</evidence>
<keyword evidence="1 3" id="KW-0547">Nucleotide-binding</keyword>
<feature type="transmembrane region" description="Helical" evidence="5">
    <location>
        <begin position="387"/>
        <end position="408"/>
    </location>
</feature>
<keyword evidence="2 3" id="KW-0067">ATP-binding</keyword>
<evidence type="ECO:0000313" key="7">
    <source>
        <dbReference type="EMBL" id="GGJ89020.1"/>
    </source>
</evidence>
<accession>A0A8J3B2C7</accession>
<evidence type="ECO:0000256" key="4">
    <source>
        <dbReference type="SAM" id="MobiDB-lite"/>
    </source>
</evidence>
<protein>
    <submittedName>
        <fullName evidence="7">Hypothetical cell division FtsK/SpoIIIE protein</fullName>
    </submittedName>
</protein>
<dbReference type="Gene3D" id="3.40.50.300">
    <property type="entry name" value="P-loop containing nucleotide triphosphate hydrolases"/>
    <property type="match status" value="1"/>
</dbReference>
<dbReference type="InterPro" id="IPR050206">
    <property type="entry name" value="FtsK/SpoIIIE/SftA"/>
</dbReference>
<sequence>MNAAQRIQIAGRPDQLVIRRKPLIEIPRWVVALGLLLRGLWWLTVWAIRHPLASTLLGAAAWTWITYDWQTLAYSIGFTIIGLSVGGGVWWRLHPSSCERLAFYPLLGQWRHRWVYQRSWSNAMRMCGLDKKLDHTTVVPRLRRVVCTPATDRLVVRLLLGQNPEHYRKRALDLAYSFGARSAQVFEQRPDTRPTRTGRLAWMWRRVDSWRWADRPTEVHIVIVRRDCLTEVVRPFPTADAVDLGALPIARSFLGETYRLRLLATHLLIAGASRRGKSGVIWSLIASLAPAVKVGLVRLLVIDPKGGMELAMGRSMFHQFAYKSYNHIAELLEEAVTILRDRQARYFDAARVHTASLVEPLYVLVIDELATLTRYCPDPDLRKRIEALLGLLLSQGAGVGIVVVGALQDPRKENLDLRDLFLSRILLGVTAASHVDMVLGDDMRDRGALADRLPENAKGVAYVLPDGSADPVRVRFPYLDDEEIRRMARAYAAPAPTGPLADVVPAQSNGNGNRGPLLPRALLAALHRPTGEEQ</sequence>
<dbReference type="RefSeq" id="WP_189169631.1">
    <property type="nucleotide sequence ID" value="NZ_BMQB01000003.1"/>
</dbReference>
<dbReference type="PANTHER" id="PTHR22683">
    <property type="entry name" value="SPORULATION PROTEIN RELATED"/>
    <property type="match status" value="1"/>
</dbReference>
<proteinExistence type="predicted"/>
<organism evidence="7 8">
    <name type="scientific">Pilimelia anulata</name>
    <dbReference type="NCBI Taxonomy" id="53371"/>
    <lineage>
        <taxon>Bacteria</taxon>
        <taxon>Bacillati</taxon>
        <taxon>Actinomycetota</taxon>
        <taxon>Actinomycetes</taxon>
        <taxon>Micromonosporales</taxon>
        <taxon>Micromonosporaceae</taxon>
        <taxon>Pilimelia</taxon>
    </lineage>
</organism>
<dbReference type="InterPro" id="IPR027417">
    <property type="entry name" value="P-loop_NTPase"/>
</dbReference>
<feature type="domain" description="FtsK" evidence="6">
    <location>
        <begin position="255"/>
        <end position="436"/>
    </location>
</feature>
<evidence type="ECO:0000256" key="3">
    <source>
        <dbReference type="PROSITE-ProRule" id="PRU00289"/>
    </source>
</evidence>
<keyword evidence="8" id="KW-1185">Reference proteome</keyword>
<keyword evidence="5" id="KW-1133">Transmembrane helix</keyword>
<gene>
    <name evidence="7" type="ORF">GCM10010123_18240</name>
</gene>
<dbReference type="EMBL" id="BMQB01000003">
    <property type="protein sequence ID" value="GGJ89020.1"/>
    <property type="molecule type" value="Genomic_DNA"/>
</dbReference>
<dbReference type="PANTHER" id="PTHR22683:SF41">
    <property type="entry name" value="DNA TRANSLOCASE FTSK"/>
    <property type="match status" value="1"/>
</dbReference>
<dbReference type="PROSITE" id="PS50901">
    <property type="entry name" value="FTSK"/>
    <property type="match status" value="1"/>
</dbReference>
<reference evidence="7" key="2">
    <citation type="submission" date="2020-09" db="EMBL/GenBank/DDBJ databases">
        <authorList>
            <person name="Sun Q."/>
            <person name="Ohkuma M."/>
        </authorList>
    </citation>
    <scope>NUCLEOTIDE SEQUENCE</scope>
    <source>
        <strain evidence="7">JCM 3090</strain>
    </source>
</reference>
<dbReference type="Proteomes" id="UP000649739">
    <property type="component" value="Unassembled WGS sequence"/>
</dbReference>
<evidence type="ECO:0000256" key="2">
    <source>
        <dbReference type="ARBA" id="ARBA00022840"/>
    </source>
</evidence>
<feature type="region of interest" description="Disordered" evidence="4">
    <location>
        <begin position="498"/>
        <end position="517"/>
    </location>
</feature>
<dbReference type="SUPFAM" id="SSF52540">
    <property type="entry name" value="P-loop containing nucleoside triphosphate hydrolases"/>
    <property type="match status" value="1"/>
</dbReference>
<dbReference type="GO" id="GO:0005524">
    <property type="term" value="F:ATP binding"/>
    <property type="evidence" value="ECO:0007669"/>
    <property type="project" value="UniProtKB-UniRule"/>
</dbReference>
<evidence type="ECO:0000256" key="1">
    <source>
        <dbReference type="ARBA" id="ARBA00022741"/>
    </source>
</evidence>
<keyword evidence="5" id="KW-0472">Membrane</keyword>
<evidence type="ECO:0000256" key="5">
    <source>
        <dbReference type="SAM" id="Phobius"/>
    </source>
</evidence>
<keyword evidence="7" id="KW-0132">Cell division</keyword>
<evidence type="ECO:0000313" key="8">
    <source>
        <dbReference type="Proteomes" id="UP000649739"/>
    </source>
</evidence>
<dbReference type="Pfam" id="PF01580">
    <property type="entry name" value="FtsK_SpoIIIE"/>
    <property type="match status" value="1"/>
</dbReference>
<feature type="transmembrane region" description="Helical" evidence="5">
    <location>
        <begin position="420"/>
        <end position="439"/>
    </location>
</feature>
<dbReference type="GO" id="GO:0051301">
    <property type="term" value="P:cell division"/>
    <property type="evidence" value="ECO:0007669"/>
    <property type="project" value="UniProtKB-KW"/>
</dbReference>
<name>A0A8J3B2C7_9ACTN</name>
<feature type="transmembrane region" description="Helical" evidence="5">
    <location>
        <begin position="72"/>
        <end position="91"/>
    </location>
</feature>
<dbReference type="InterPro" id="IPR002543">
    <property type="entry name" value="FtsK_dom"/>
</dbReference>